<keyword evidence="1" id="KW-0472">Membrane</keyword>
<gene>
    <name evidence="2" type="ORF">LS72_010410</name>
</gene>
<proteinExistence type="predicted"/>
<sequence>MVISIEELTFAVGSVYSLLWLYALCHLDKMSYKQFIGFFLLTILVIAIRFHNEIFNLVFVALGCVALVLIIFFKKSINKT</sequence>
<name>A0A4U8UBG7_9HELI</name>
<dbReference type="EMBL" id="JRPC02000069">
    <property type="protein sequence ID" value="TLE12885.1"/>
    <property type="molecule type" value="Genomic_DNA"/>
</dbReference>
<feature type="transmembrane region" description="Helical" evidence="1">
    <location>
        <begin position="54"/>
        <end position="73"/>
    </location>
</feature>
<keyword evidence="1" id="KW-0812">Transmembrane</keyword>
<evidence type="ECO:0000313" key="3">
    <source>
        <dbReference type="Proteomes" id="UP000029920"/>
    </source>
</evidence>
<dbReference type="AlphaFoldDB" id="A0A4U8UBG7"/>
<accession>A0A4U8UBG7</accession>
<comment type="caution">
    <text evidence="2">The sequence shown here is derived from an EMBL/GenBank/DDBJ whole genome shotgun (WGS) entry which is preliminary data.</text>
</comment>
<dbReference type="Proteomes" id="UP000029920">
    <property type="component" value="Unassembled WGS sequence"/>
</dbReference>
<feature type="transmembrane region" description="Helical" evidence="1">
    <location>
        <begin position="32"/>
        <end position="48"/>
    </location>
</feature>
<feature type="transmembrane region" description="Helical" evidence="1">
    <location>
        <begin position="6"/>
        <end position="25"/>
    </location>
</feature>
<keyword evidence="3" id="KW-1185">Reference proteome</keyword>
<dbReference type="RefSeq" id="WP_194145615.1">
    <property type="nucleotide sequence ID" value="NZ_JRPC02000069.1"/>
</dbReference>
<evidence type="ECO:0000256" key="1">
    <source>
        <dbReference type="SAM" id="Phobius"/>
    </source>
</evidence>
<organism evidence="2 3">
    <name type="scientific">Helicobacter apodemus</name>
    <dbReference type="NCBI Taxonomy" id="135569"/>
    <lineage>
        <taxon>Bacteria</taxon>
        <taxon>Pseudomonadati</taxon>
        <taxon>Campylobacterota</taxon>
        <taxon>Epsilonproteobacteria</taxon>
        <taxon>Campylobacterales</taxon>
        <taxon>Helicobacteraceae</taxon>
        <taxon>Helicobacter</taxon>
    </lineage>
</organism>
<evidence type="ECO:0000313" key="2">
    <source>
        <dbReference type="EMBL" id="TLE12885.1"/>
    </source>
</evidence>
<reference evidence="2 3" key="1">
    <citation type="journal article" date="2014" name="Genome Announc.">
        <title>Draft genome sequences of eight enterohepatic helicobacter species isolated from both laboratory and wild rodents.</title>
        <authorList>
            <person name="Sheh A."/>
            <person name="Shen Z."/>
            <person name="Fox J.G."/>
        </authorList>
    </citation>
    <scope>NUCLEOTIDE SEQUENCE [LARGE SCALE GENOMIC DNA]</scope>
    <source>
        <strain evidence="2 3">MIT-03-7007</strain>
    </source>
</reference>
<protein>
    <submittedName>
        <fullName evidence="2">Uncharacterized protein</fullName>
    </submittedName>
</protein>
<keyword evidence="1" id="KW-1133">Transmembrane helix</keyword>